<organism evidence="2 3">
    <name type="scientific">Aspergillus fijiensis CBS 313.89</name>
    <dbReference type="NCBI Taxonomy" id="1448319"/>
    <lineage>
        <taxon>Eukaryota</taxon>
        <taxon>Fungi</taxon>
        <taxon>Dikarya</taxon>
        <taxon>Ascomycota</taxon>
        <taxon>Pezizomycotina</taxon>
        <taxon>Eurotiomycetes</taxon>
        <taxon>Eurotiomycetidae</taxon>
        <taxon>Eurotiales</taxon>
        <taxon>Aspergillaceae</taxon>
        <taxon>Aspergillus</taxon>
    </lineage>
</organism>
<dbReference type="Proteomes" id="UP000249789">
    <property type="component" value="Unassembled WGS sequence"/>
</dbReference>
<feature type="region of interest" description="Disordered" evidence="1">
    <location>
        <begin position="1"/>
        <end position="104"/>
    </location>
</feature>
<gene>
    <name evidence="2" type="ORF">BO72DRAFT_488418</name>
</gene>
<feature type="region of interest" description="Disordered" evidence="1">
    <location>
        <begin position="184"/>
        <end position="215"/>
    </location>
</feature>
<dbReference type="AlphaFoldDB" id="A0A8G1RKZ1"/>
<feature type="compositionally biased region" description="Low complexity" evidence="1">
    <location>
        <begin position="1"/>
        <end position="12"/>
    </location>
</feature>
<evidence type="ECO:0000256" key="1">
    <source>
        <dbReference type="SAM" id="MobiDB-lite"/>
    </source>
</evidence>
<evidence type="ECO:0000313" key="2">
    <source>
        <dbReference type="EMBL" id="RAK74063.1"/>
    </source>
</evidence>
<reference evidence="2 3" key="1">
    <citation type="submission" date="2018-02" db="EMBL/GenBank/DDBJ databases">
        <title>The genomes of Aspergillus section Nigri reveals drivers in fungal speciation.</title>
        <authorList>
            <consortium name="DOE Joint Genome Institute"/>
            <person name="Vesth T.C."/>
            <person name="Nybo J."/>
            <person name="Theobald S."/>
            <person name="Brandl J."/>
            <person name="Frisvad J.C."/>
            <person name="Nielsen K.F."/>
            <person name="Lyhne E.K."/>
            <person name="Kogle M.E."/>
            <person name="Kuo A."/>
            <person name="Riley R."/>
            <person name="Clum A."/>
            <person name="Nolan M."/>
            <person name="Lipzen A."/>
            <person name="Salamov A."/>
            <person name="Henrissat B."/>
            <person name="Wiebenga A."/>
            <person name="De vries R.P."/>
            <person name="Grigoriev I.V."/>
            <person name="Mortensen U.H."/>
            <person name="Andersen M.R."/>
            <person name="Baker S.E."/>
        </authorList>
    </citation>
    <scope>NUCLEOTIDE SEQUENCE [LARGE SCALE GENOMIC DNA]</scope>
    <source>
        <strain evidence="2 3">CBS 313.89</strain>
    </source>
</reference>
<dbReference type="EMBL" id="KZ824672">
    <property type="protein sequence ID" value="RAK74063.1"/>
    <property type="molecule type" value="Genomic_DNA"/>
</dbReference>
<accession>A0A8G1RKZ1</accession>
<protein>
    <submittedName>
        <fullName evidence="2">Uncharacterized protein</fullName>
    </submittedName>
</protein>
<proteinExistence type="predicted"/>
<dbReference type="GeneID" id="63865375"/>
<dbReference type="OrthoDB" id="5431298at2759"/>
<dbReference type="RefSeq" id="XP_040798073.1">
    <property type="nucleotide sequence ID" value="XM_040948042.1"/>
</dbReference>
<name>A0A8G1RKZ1_9EURO</name>
<dbReference type="VEuPathDB" id="FungiDB:BO72DRAFT_488418"/>
<keyword evidence="3" id="KW-1185">Reference proteome</keyword>
<sequence>MRSFSNNNNSNSDPESVSPLVSPETTPTKKPLPAPARMRGHINVNVNVKPTVQMRGARARDTEPSRDGATATATATTRSTRIPRTEAEVDSGTGRGRGRTTAKTAELSDTGFYRQRAELPARMERELINVPWSRRRWEEEEWEEGGEDFGHAGGDSARARERKIVTADGAVMVASIQTLRSYSEVHEPRKTVADPNYDLRDHPDSYGRTQLRDSL</sequence>
<evidence type="ECO:0000313" key="3">
    <source>
        <dbReference type="Proteomes" id="UP000249789"/>
    </source>
</evidence>